<reference evidence="2" key="1">
    <citation type="submission" date="2022-09" db="EMBL/GenBank/DDBJ databases">
        <title>Fusarium specimens isolated from Avocado Roots.</title>
        <authorList>
            <person name="Stajich J."/>
            <person name="Roper C."/>
            <person name="Heimlech-Rivalta G."/>
        </authorList>
    </citation>
    <scope>NUCLEOTIDE SEQUENCE</scope>
    <source>
        <strain evidence="2">CF00136</strain>
    </source>
</reference>
<dbReference type="OrthoDB" id="3243178at2759"/>
<feature type="region of interest" description="Disordered" evidence="1">
    <location>
        <begin position="1"/>
        <end position="24"/>
    </location>
</feature>
<dbReference type="AlphaFoldDB" id="A0A9W8RUX9"/>
<sequence>MFLTEYTEPEDWPEGSKLRERRNSDGSIPAEILDEILDEIITISERDGAVWERYVCVTDEASETFVSPPCDVDDVGRVYVEGWTRRLTTREDRMLLIHPVCLAFVCRHNGITPKQLWETFHAEGSRYQYYKDEPTALIHCVDYFENKMRSGQAFEYHFDEVYPGEEDSPNPETIKEIEWLLARPTYLPAPQKRKLITMQGPSSRAGGKVLVIPELLDNILEHIVDVPANVIESELKESHQTFEAPSAVTAAKTLLSMAQVNRSFYQAVSNRQDLFFTAIQNFGWMLPFSSADWADSEWPDTVLEDRAISRGSNIDWRGYMLRCVNKPTPHLRNRWRLHKMAVQFARGGNGHRFEKDRTCFWNAGSLALKPDLQKPEAQGWEVGVEWW</sequence>
<dbReference type="EMBL" id="JAOQAZ010000018">
    <property type="protein sequence ID" value="KAJ4256883.1"/>
    <property type="molecule type" value="Genomic_DNA"/>
</dbReference>
<dbReference type="Proteomes" id="UP001152049">
    <property type="component" value="Unassembled WGS sequence"/>
</dbReference>
<gene>
    <name evidence="2" type="ORF">NW762_008979</name>
</gene>
<organism evidence="2 3">
    <name type="scientific">Fusarium torreyae</name>
    <dbReference type="NCBI Taxonomy" id="1237075"/>
    <lineage>
        <taxon>Eukaryota</taxon>
        <taxon>Fungi</taxon>
        <taxon>Dikarya</taxon>
        <taxon>Ascomycota</taxon>
        <taxon>Pezizomycotina</taxon>
        <taxon>Sordariomycetes</taxon>
        <taxon>Hypocreomycetidae</taxon>
        <taxon>Hypocreales</taxon>
        <taxon>Nectriaceae</taxon>
        <taxon>Fusarium</taxon>
    </lineage>
</organism>
<evidence type="ECO:0000313" key="3">
    <source>
        <dbReference type="Proteomes" id="UP001152049"/>
    </source>
</evidence>
<feature type="compositionally biased region" description="Basic and acidic residues" evidence="1">
    <location>
        <begin position="14"/>
        <end position="24"/>
    </location>
</feature>
<keyword evidence="3" id="KW-1185">Reference proteome</keyword>
<evidence type="ECO:0000256" key="1">
    <source>
        <dbReference type="SAM" id="MobiDB-lite"/>
    </source>
</evidence>
<accession>A0A9W8RUX9</accession>
<protein>
    <submittedName>
        <fullName evidence="2">Uncharacterized protein</fullName>
    </submittedName>
</protein>
<proteinExistence type="predicted"/>
<evidence type="ECO:0000313" key="2">
    <source>
        <dbReference type="EMBL" id="KAJ4256883.1"/>
    </source>
</evidence>
<comment type="caution">
    <text evidence="2">The sequence shown here is derived from an EMBL/GenBank/DDBJ whole genome shotgun (WGS) entry which is preliminary data.</text>
</comment>
<name>A0A9W8RUX9_9HYPO</name>